<proteinExistence type="predicted"/>
<organism evidence="1">
    <name type="scientific">Ligilactobacillus agilis</name>
    <dbReference type="NCBI Taxonomy" id="1601"/>
    <lineage>
        <taxon>Bacteria</taxon>
        <taxon>Bacillati</taxon>
        <taxon>Bacillota</taxon>
        <taxon>Bacilli</taxon>
        <taxon>Lactobacillales</taxon>
        <taxon>Lactobacillaceae</taxon>
        <taxon>Ligilactobacillus</taxon>
    </lineage>
</organism>
<dbReference type="EMBL" id="BLAM01000143">
    <property type="protein sequence ID" value="GET06348.1"/>
    <property type="molecule type" value="Genomic_DNA"/>
</dbReference>
<sequence>MHVLGTPPAFVLSQDQTLILEFVTHFYASELTSQMFLQLFPTDPTHLVGLKLCSVFKDLLRHHRQLTAATTLKILTAIILTVKNYF</sequence>
<gene>
    <name evidence="1" type="ORF">SY212_13780</name>
</gene>
<evidence type="ECO:0000313" key="1">
    <source>
        <dbReference type="EMBL" id="GET06348.1"/>
    </source>
</evidence>
<accession>A0A6F9XME3</accession>
<dbReference type="Proteomes" id="UP000494265">
    <property type="component" value="Unassembled WGS sequence"/>
</dbReference>
<dbReference type="AlphaFoldDB" id="A0A6F9XME3"/>
<comment type="caution">
    <text evidence="1">The sequence shown here is derived from an EMBL/GenBank/DDBJ whole genome shotgun (WGS) entry which is preliminary data.</text>
</comment>
<protein>
    <submittedName>
        <fullName evidence="1">Uncharacterized protein</fullName>
    </submittedName>
</protein>
<reference evidence="1" key="1">
    <citation type="submission" date="2019-10" db="EMBL/GenBank/DDBJ databases">
        <title>Lactobacillus agilis SY212 Whole Genome Sequencing Project.</title>
        <authorList>
            <person name="Suzuki S."/>
            <person name="Endo A."/>
            <person name="Maeno S."/>
            <person name="Shiwa Y."/>
            <person name="Matsutani M."/>
            <person name="Kajikawa A."/>
        </authorList>
    </citation>
    <scope>NUCLEOTIDE SEQUENCE</scope>
    <source>
        <strain evidence="1">SY212</strain>
    </source>
</reference>
<name>A0A6F9XME3_9LACO</name>